<proteinExistence type="inferred from homology"/>
<dbReference type="GO" id="GO:0016881">
    <property type="term" value="F:acid-amino acid ligase activity"/>
    <property type="evidence" value="ECO:0007669"/>
    <property type="project" value="UniProtKB-ARBA"/>
</dbReference>
<dbReference type="InterPro" id="IPR007310">
    <property type="entry name" value="Aerobactin_biosyn_IucA/IucC_N"/>
</dbReference>
<dbReference type="Proteomes" id="UP000286931">
    <property type="component" value="Unassembled WGS sequence"/>
</dbReference>
<dbReference type="GO" id="GO:0019290">
    <property type="term" value="P:siderophore biosynthetic process"/>
    <property type="evidence" value="ECO:0007669"/>
    <property type="project" value="InterPro"/>
</dbReference>
<dbReference type="Gene3D" id="1.10.510.40">
    <property type="match status" value="1"/>
</dbReference>
<evidence type="ECO:0000256" key="2">
    <source>
        <dbReference type="ARBA" id="ARBA00007832"/>
    </source>
</evidence>
<organism evidence="6 7">
    <name type="scientific">Embleya hyalina</name>
    <dbReference type="NCBI Taxonomy" id="516124"/>
    <lineage>
        <taxon>Bacteria</taxon>
        <taxon>Bacillati</taxon>
        <taxon>Actinomycetota</taxon>
        <taxon>Actinomycetes</taxon>
        <taxon>Kitasatosporales</taxon>
        <taxon>Streptomycetaceae</taxon>
        <taxon>Embleya</taxon>
    </lineage>
</organism>
<evidence type="ECO:0008006" key="8">
    <source>
        <dbReference type="Google" id="ProtNLM"/>
    </source>
</evidence>
<evidence type="ECO:0000313" key="6">
    <source>
        <dbReference type="EMBL" id="GCD99811.1"/>
    </source>
</evidence>
<keyword evidence="7" id="KW-1185">Reference proteome</keyword>
<reference evidence="6 7" key="1">
    <citation type="submission" date="2018-12" db="EMBL/GenBank/DDBJ databases">
        <title>Draft genome sequence of Embleya hyalina NBRC 13850T.</title>
        <authorList>
            <person name="Komaki H."/>
            <person name="Hosoyama A."/>
            <person name="Kimura A."/>
            <person name="Ichikawa N."/>
            <person name="Tamura T."/>
        </authorList>
    </citation>
    <scope>NUCLEOTIDE SEQUENCE [LARGE SCALE GENOMIC DNA]</scope>
    <source>
        <strain evidence="6 7">NBRC 13850</strain>
    </source>
</reference>
<dbReference type="InterPro" id="IPR022770">
    <property type="entry name" value="IucA/IucC-like_C"/>
</dbReference>
<feature type="domain" description="Aerobactin siderophore biosynthesis IucA/IucC-like C-terminal" evidence="5">
    <location>
        <begin position="410"/>
        <end position="567"/>
    </location>
</feature>
<dbReference type="AlphaFoldDB" id="A0A401YYZ1"/>
<dbReference type="OrthoDB" id="495728at2"/>
<dbReference type="PANTHER" id="PTHR34384">
    <property type="entry name" value="L-2,3-DIAMINOPROPANOATE--CITRATE LIGASE"/>
    <property type="match status" value="1"/>
</dbReference>
<dbReference type="EMBL" id="BIFH01000035">
    <property type="protein sequence ID" value="GCD99811.1"/>
    <property type="molecule type" value="Genomic_DNA"/>
</dbReference>
<gene>
    <name evidence="6" type="ORF">EHYA_07533</name>
</gene>
<evidence type="ECO:0000259" key="5">
    <source>
        <dbReference type="Pfam" id="PF06276"/>
    </source>
</evidence>
<feature type="compositionally biased region" description="Basic and acidic residues" evidence="3">
    <location>
        <begin position="13"/>
        <end position="23"/>
    </location>
</feature>
<evidence type="ECO:0000256" key="3">
    <source>
        <dbReference type="SAM" id="MobiDB-lite"/>
    </source>
</evidence>
<sequence>MTIAGPDQSAVRTDPETDHLDAPDTRYAADAATVECLLRCWVREHALPRPESGVLTVELPGVGRTLTVVVRYWSPAGWHRFGTAHLDGEGPLNAVTLALVLGDEASASGAGAAGEACGDTAIRVADSVTHADRYIAHRRAHPEDPPGTAPFLAAEQSLVLGHPMHPTPKSRDRLDPDEDAAWSPELRGSFPLHWFAADADLVGQDSALDREAADVLADLAGELRAPEGTVLVPAHPWQARDLPQRPHLRALLDAGRLRDLGPAGAPWHPTSSVRTVYRPDAEVMLKLSLGLRITNSRRENLPKELLRGIEVHRILRSGLEHELRAAHPTFDIVRDPAWISVAPPEPFPRPDRPAAGLELVLRANPFGAGERVSCLAALVAERPGIGPSRLAGHVHTLARRTGRAPASVAEEWFERYLAVVAEPVLWLDRHAGIALEAHQQNTLVLLDADGLPSGGRYRDNQGYYFRASRAGDLARRLPAAGVASDTIVPDEIADERLAYYVGVNNLLGLIGAFGAQGLVDERVLLARLRALLTRYAEDCGAARSLLTDPRPRCKANLMTRLHGLDELVGPVATQSIYVHIRNPLAEVPA</sequence>
<evidence type="ECO:0000259" key="4">
    <source>
        <dbReference type="Pfam" id="PF04183"/>
    </source>
</evidence>
<dbReference type="RefSeq" id="WP_126641586.1">
    <property type="nucleotide sequence ID" value="NZ_BIFH01000035.1"/>
</dbReference>
<dbReference type="Pfam" id="PF06276">
    <property type="entry name" value="FhuF"/>
    <property type="match status" value="1"/>
</dbReference>
<comment type="similarity">
    <text evidence="2">Belongs to the IucA/IucC family.</text>
</comment>
<dbReference type="InterPro" id="IPR037455">
    <property type="entry name" value="LucA/IucC-like"/>
</dbReference>
<comment type="pathway">
    <text evidence="1">Siderophore biosynthesis.</text>
</comment>
<feature type="region of interest" description="Disordered" evidence="3">
    <location>
        <begin position="1"/>
        <end position="23"/>
    </location>
</feature>
<feature type="domain" description="Aerobactin siderophore biosynthesis IucA/IucC N-terminal" evidence="4">
    <location>
        <begin position="151"/>
        <end position="380"/>
    </location>
</feature>
<dbReference type="PANTHER" id="PTHR34384:SF5">
    <property type="entry name" value="L-2,3-DIAMINOPROPANOATE--CITRATE LIGASE"/>
    <property type="match status" value="1"/>
</dbReference>
<name>A0A401YYZ1_9ACTN</name>
<dbReference type="Pfam" id="PF04183">
    <property type="entry name" value="IucA_IucC"/>
    <property type="match status" value="1"/>
</dbReference>
<accession>A0A401YYZ1</accession>
<protein>
    <recommendedName>
        <fullName evidence="8">Iron transporter</fullName>
    </recommendedName>
</protein>
<evidence type="ECO:0000313" key="7">
    <source>
        <dbReference type="Proteomes" id="UP000286931"/>
    </source>
</evidence>
<comment type="caution">
    <text evidence="6">The sequence shown here is derived from an EMBL/GenBank/DDBJ whole genome shotgun (WGS) entry which is preliminary data.</text>
</comment>
<evidence type="ECO:0000256" key="1">
    <source>
        <dbReference type="ARBA" id="ARBA00004924"/>
    </source>
</evidence>